<dbReference type="RefSeq" id="WP_340329393.1">
    <property type="nucleotide sequence ID" value="NZ_JAZHOF010000003.1"/>
</dbReference>
<name>A0AAW9RRZ9_9HYPH</name>
<dbReference type="InterPro" id="IPR011008">
    <property type="entry name" value="Dimeric_a/b-barrel"/>
</dbReference>
<accession>A0AAW9RRZ9</accession>
<keyword evidence="3" id="KW-1185">Reference proteome</keyword>
<proteinExistence type="predicted"/>
<evidence type="ECO:0000313" key="2">
    <source>
        <dbReference type="EMBL" id="MEJ8571699.1"/>
    </source>
</evidence>
<organism evidence="2 3">
    <name type="scientific">Microbaculum marinum</name>
    <dbReference type="NCBI Taxonomy" id="1764581"/>
    <lineage>
        <taxon>Bacteria</taxon>
        <taxon>Pseudomonadati</taxon>
        <taxon>Pseudomonadota</taxon>
        <taxon>Alphaproteobacteria</taxon>
        <taxon>Hyphomicrobiales</taxon>
        <taxon>Tepidamorphaceae</taxon>
        <taxon>Microbaculum</taxon>
    </lineage>
</organism>
<dbReference type="Proteomes" id="UP001378188">
    <property type="component" value="Unassembled WGS sequence"/>
</dbReference>
<sequence length="246" mass="26365">MAVADPSGCAVVELRQYTLHPGQRDVLIDLFDREFVESQDAVGMTVMGQFRDLERDDRFVWLRGFPGMEQRASSLAAFYGGPVWAAHRDDANATMIDFDDVLLLRPARSGAGLAIDIGDRPGRAAGTPAAAVFAVDIHPIARDAAEARVSVFFEKAVPILEATGAEPAGVYVSEPGPNTFPALPVRETDTVLVWVARFADQAAFDDHAARLSAHPGWAAVAADLGEGGRGEPLRLILSPTARSAMR</sequence>
<comment type="caution">
    <text evidence="2">The sequence shown here is derived from an EMBL/GenBank/DDBJ whole genome shotgun (WGS) entry which is preliminary data.</text>
</comment>
<dbReference type="InterPro" id="IPR012577">
    <property type="entry name" value="NIPSNAP"/>
</dbReference>
<evidence type="ECO:0000313" key="3">
    <source>
        <dbReference type="Proteomes" id="UP001378188"/>
    </source>
</evidence>
<gene>
    <name evidence="2" type="ORF">V3328_09465</name>
</gene>
<dbReference type="Pfam" id="PF07978">
    <property type="entry name" value="NIPSNAP"/>
    <property type="match status" value="1"/>
</dbReference>
<dbReference type="EMBL" id="JAZHOF010000003">
    <property type="protein sequence ID" value="MEJ8571699.1"/>
    <property type="molecule type" value="Genomic_DNA"/>
</dbReference>
<dbReference type="AlphaFoldDB" id="A0AAW9RRZ9"/>
<dbReference type="SUPFAM" id="SSF54909">
    <property type="entry name" value="Dimeric alpha+beta barrel"/>
    <property type="match status" value="1"/>
</dbReference>
<evidence type="ECO:0000259" key="1">
    <source>
        <dbReference type="Pfam" id="PF07978"/>
    </source>
</evidence>
<feature type="domain" description="NIPSNAP" evidence="1">
    <location>
        <begin position="12"/>
        <end position="107"/>
    </location>
</feature>
<protein>
    <submittedName>
        <fullName evidence="2">NIPSNAP family protein</fullName>
    </submittedName>
</protein>
<dbReference type="Gene3D" id="3.30.70.100">
    <property type="match status" value="2"/>
</dbReference>
<reference evidence="2 3" key="1">
    <citation type="submission" date="2024-02" db="EMBL/GenBank/DDBJ databases">
        <title>Genome analysis and characterization of Microbaculum marinisediminis sp. nov., isolated from marine sediment.</title>
        <authorList>
            <person name="Du Z.-J."/>
            <person name="Ye Y.-Q."/>
            <person name="Zhang Z.-R."/>
            <person name="Yuan S.-M."/>
            <person name="Zhang X.-Y."/>
        </authorList>
    </citation>
    <scope>NUCLEOTIDE SEQUENCE [LARGE SCALE GENOMIC DNA]</scope>
    <source>
        <strain evidence="2 3">SDUM1044001</strain>
    </source>
</reference>